<feature type="transmembrane region" description="Helical" evidence="5">
    <location>
        <begin position="319"/>
        <end position="338"/>
    </location>
</feature>
<dbReference type="PANTHER" id="PTHR43229">
    <property type="entry name" value="NODULATION PROTEIN J"/>
    <property type="match status" value="1"/>
</dbReference>
<feature type="domain" description="ABC transmembrane type-2" evidence="6">
    <location>
        <begin position="106"/>
        <end position="344"/>
    </location>
</feature>
<feature type="transmembrane region" description="Helical" evidence="5">
    <location>
        <begin position="151"/>
        <end position="169"/>
    </location>
</feature>
<accession>A0A660SMX1</accession>
<sequence length="346" mass="39658">MGMNTLKHIYTLLLSYVVEMKNEKIKWLMIISIPLIALIGGRFFYNPSLTNLNYKVNIKASDQVSPRYINEMKNYFSNKDKLSTSNDKSDVIINIGENPFKLDIISNSPNRIIPSLVKLDLFEFNDNYFNKITNIVVHRNIHKETNYIKEILMPGLFILTLIQSLLFVIPEDIEEDKEKGTLELYMTTSINKISYIISNIIEYTIILLIVGLIYFILLSVLFKLSISIGILTLILVAIGTLLFALSSLGSYIGVIVPNKDTIIMIVGPIYFIFIIGTPIFYNLQNVPNWIQLISKFLPTTVILQQIRTMLFGSLNFGSFLFSILYVFGIGFLFLILSIKTLKWYKI</sequence>
<evidence type="ECO:0000313" key="7">
    <source>
        <dbReference type="EMBL" id="RKX72083.1"/>
    </source>
</evidence>
<organism evidence="7 8">
    <name type="scientific">candidate division TA06 bacterium</name>
    <dbReference type="NCBI Taxonomy" id="2250710"/>
    <lineage>
        <taxon>Bacteria</taxon>
        <taxon>Bacteria division TA06</taxon>
    </lineage>
</organism>
<evidence type="ECO:0000256" key="5">
    <source>
        <dbReference type="SAM" id="Phobius"/>
    </source>
</evidence>
<dbReference type="GO" id="GO:0016020">
    <property type="term" value="C:membrane"/>
    <property type="evidence" value="ECO:0007669"/>
    <property type="project" value="UniProtKB-SubCell"/>
</dbReference>
<feature type="transmembrane region" description="Helical" evidence="5">
    <location>
        <begin position="261"/>
        <end position="281"/>
    </location>
</feature>
<evidence type="ECO:0000256" key="1">
    <source>
        <dbReference type="ARBA" id="ARBA00004141"/>
    </source>
</evidence>
<evidence type="ECO:0000256" key="3">
    <source>
        <dbReference type="ARBA" id="ARBA00022989"/>
    </source>
</evidence>
<keyword evidence="4 5" id="KW-0472">Membrane</keyword>
<proteinExistence type="predicted"/>
<evidence type="ECO:0000256" key="2">
    <source>
        <dbReference type="ARBA" id="ARBA00022692"/>
    </source>
</evidence>
<reference evidence="7 8" key="1">
    <citation type="submission" date="2018-06" db="EMBL/GenBank/DDBJ databases">
        <title>Extensive metabolic versatility and redundancy in microbially diverse, dynamic hydrothermal sediments.</title>
        <authorList>
            <person name="Dombrowski N."/>
            <person name="Teske A."/>
            <person name="Baker B.J."/>
        </authorList>
    </citation>
    <scope>NUCLEOTIDE SEQUENCE [LARGE SCALE GENOMIC DNA]</scope>
    <source>
        <strain evidence="7">B10_G13</strain>
    </source>
</reference>
<evidence type="ECO:0000313" key="8">
    <source>
        <dbReference type="Proteomes" id="UP000271125"/>
    </source>
</evidence>
<feature type="transmembrane region" description="Helical" evidence="5">
    <location>
        <begin position="228"/>
        <end position="254"/>
    </location>
</feature>
<protein>
    <recommendedName>
        <fullName evidence="6">ABC transmembrane type-2 domain-containing protein</fullName>
    </recommendedName>
</protein>
<feature type="transmembrane region" description="Helical" evidence="5">
    <location>
        <begin position="27"/>
        <end position="45"/>
    </location>
</feature>
<evidence type="ECO:0000256" key="4">
    <source>
        <dbReference type="ARBA" id="ARBA00023136"/>
    </source>
</evidence>
<dbReference type="PROSITE" id="PS51012">
    <property type="entry name" value="ABC_TM2"/>
    <property type="match status" value="1"/>
</dbReference>
<name>A0A660SMX1_UNCT6</name>
<dbReference type="EMBL" id="QNBD01000051">
    <property type="protein sequence ID" value="RKX72083.1"/>
    <property type="molecule type" value="Genomic_DNA"/>
</dbReference>
<gene>
    <name evidence="7" type="ORF">DRP43_01595</name>
</gene>
<comment type="subcellular location">
    <subcellularLocation>
        <location evidence="1">Membrane</location>
        <topology evidence="1">Multi-pass membrane protein</topology>
    </subcellularLocation>
</comment>
<dbReference type="InterPro" id="IPR013525">
    <property type="entry name" value="ABC2_TM"/>
</dbReference>
<dbReference type="GO" id="GO:0140359">
    <property type="term" value="F:ABC-type transporter activity"/>
    <property type="evidence" value="ECO:0007669"/>
    <property type="project" value="InterPro"/>
</dbReference>
<dbReference type="Pfam" id="PF12698">
    <property type="entry name" value="ABC2_membrane_3"/>
    <property type="match status" value="1"/>
</dbReference>
<dbReference type="InterPro" id="IPR047817">
    <property type="entry name" value="ABC2_TM_bact-type"/>
</dbReference>
<feature type="transmembrane region" description="Helical" evidence="5">
    <location>
        <begin position="200"/>
        <end position="222"/>
    </location>
</feature>
<dbReference type="PANTHER" id="PTHR43229:SF2">
    <property type="entry name" value="NODULATION PROTEIN J"/>
    <property type="match status" value="1"/>
</dbReference>
<keyword evidence="2 5" id="KW-0812">Transmembrane</keyword>
<dbReference type="InterPro" id="IPR051784">
    <property type="entry name" value="Nod_factor_ABC_transporter"/>
</dbReference>
<comment type="caution">
    <text evidence="7">The sequence shown here is derived from an EMBL/GenBank/DDBJ whole genome shotgun (WGS) entry which is preliminary data.</text>
</comment>
<dbReference type="Proteomes" id="UP000271125">
    <property type="component" value="Unassembled WGS sequence"/>
</dbReference>
<evidence type="ECO:0000259" key="6">
    <source>
        <dbReference type="PROSITE" id="PS51012"/>
    </source>
</evidence>
<dbReference type="AlphaFoldDB" id="A0A660SMX1"/>
<keyword evidence="3 5" id="KW-1133">Transmembrane helix</keyword>